<feature type="region of interest" description="Disordered" evidence="11">
    <location>
        <begin position="99"/>
        <end position="118"/>
    </location>
</feature>
<proteinExistence type="predicted"/>
<evidence type="ECO:0000256" key="1">
    <source>
        <dbReference type="ARBA" id="ARBA00022475"/>
    </source>
</evidence>
<keyword evidence="12" id="KW-1133">Transmembrane helix</keyword>
<keyword evidence="9" id="KW-1208">Phospholipid metabolism</keyword>
<keyword evidence="12" id="KW-0812">Transmembrane</keyword>
<keyword evidence="6" id="KW-0865">Zymogen</keyword>
<dbReference type="PANTHER" id="PTHR35809">
    <property type="entry name" value="ARCHAETIDYLSERINE DECARBOXYLASE PROENZYME-RELATED"/>
    <property type="match status" value="1"/>
</dbReference>
<name>A0A8J8PCX8_9EURY</name>
<evidence type="ECO:0000256" key="7">
    <source>
        <dbReference type="ARBA" id="ARBA00023209"/>
    </source>
</evidence>
<dbReference type="Proteomes" id="UP000705823">
    <property type="component" value="Unassembled WGS sequence"/>
</dbReference>
<evidence type="ECO:0000256" key="11">
    <source>
        <dbReference type="SAM" id="MobiDB-lite"/>
    </source>
</evidence>
<gene>
    <name evidence="13" type="ORF">EGH24_05470</name>
</gene>
<dbReference type="GO" id="GO:0008654">
    <property type="term" value="P:phospholipid biosynthetic process"/>
    <property type="evidence" value="ECO:0007669"/>
    <property type="project" value="UniProtKB-KW"/>
</dbReference>
<dbReference type="InterPro" id="IPR003817">
    <property type="entry name" value="PS_Dcarbxylase"/>
</dbReference>
<accession>A0A8J8PCX8</accession>
<evidence type="ECO:0000256" key="3">
    <source>
        <dbReference type="ARBA" id="ARBA00022793"/>
    </source>
</evidence>
<evidence type="ECO:0000256" key="4">
    <source>
        <dbReference type="ARBA" id="ARBA00023098"/>
    </source>
</evidence>
<sequence>MVPLLPSYAVAPGAWRYAAICFAAAIPTILLSPPIGAVALALGVAVLWFHRDPSRNPPESGIIAPADGRVSVLREEGDRLRVGIFMNVTDVHVNRAPAGGTVQSVDHRPGANKPAFSKDSDRNERVVIDCDDYEVTLIAGWFARRIHPYVEVGDDLVRGQRIGHVSFGSRADVLLPARYDREDVLVAEGETVRAGETPLVATESR</sequence>
<dbReference type="NCBIfam" id="NF003683">
    <property type="entry name" value="PRK05305.2-3"/>
    <property type="match status" value="1"/>
</dbReference>
<reference evidence="13" key="1">
    <citation type="submission" date="2019-02" db="EMBL/GenBank/DDBJ databases">
        <title>Halonotius sp. a new haloarchaeum isolated from saline soil.</title>
        <authorList>
            <person name="Duran-Viseras A."/>
            <person name="Sanchez-Porro C."/>
            <person name="Ventosa A."/>
        </authorList>
    </citation>
    <scope>NUCLEOTIDE SEQUENCE</scope>
    <source>
        <strain evidence="13">F15B</strain>
    </source>
</reference>
<keyword evidence="5 12" id="KW-0472">Membrane</keyword>
<dbReference type="OrthoDB" id="50255at2157"/>
<dbReference type="RefSeq" id="WP_142979152.1">
    <property type="nucleotide sequence ID" value="NZ_RKLU01000002.1"/>
</dbReference>
<evidence type="ECO:0000256" key="12">
    <source>
        <dbReference type="SAM" id="Phobius"/>
    </source>
</evidence>
<dbReference type="EMBL" id="RKLU01000002">
    <property type="protein sequence ID" value="TQQ82887.1"/>
    <property type="molecule type" value="Genomic_DNA"/>
</dbReference>
<dbReference type="NCBIfam" id="NF038088">
    <property type="entry name" value="anchor_synt_D"/>
    <property type="match status" value="1"/>
</dbReference>
<evidence type="ECO:0000256" key="5">
    <source>
        <dbReference type="ARBA" id="ARBA00023136"/>
    </source>
</evidence>
<dbReference type="EC" id="4.1.1.65" evidence="13"/>
<dbReference type="GO" id="GO:0004609">
    <property type="term" value="F:phosphatidylserine decarboxylase activity"/>
    <property type="evidence" value="ECO:0007669"/>
    <property type="project" value="UniProtKB-EC"/>
</dbReference>
<evidence type="ECO:0000256" key="9">
    <source>
        <dbReference type="ARBA" id="ARBA00023264"/>
    </source>
</evidence>
<keyword evidence="2" id="KW-0444">Lipid biosynthesis</keyword>
<keyword evidence="14" id="KW-1185">Reference proteome</keyword>
<evidence type="ECO:0000256" key="8">
    <source>
        <dbReference type="ARBA" id="ARBA00023239"/>
    </source>
</evidence>
<dbReference type="InterPro" id="IPR033175">
    <property type="entry name" value="PSD-A"/>
</dbReference>
<comment type="caution">
    <text evidence="13">The sequence shown here is derived from an EMBL/GenBank/DDBJ whole genome shotgun (WGS) entry which is preliminary data.</text>
</comment>
<keyword evidence="3" id="KW-0210">Decarboxylase</keyword>
<dbReference type="PANTHER" id="PTHR35809:SF1">
    <property type="entry name" value="ARCHAETIDYLSERINE DECARBOXYLASE PROENZYME-RELATED"/>
    <property type="match status" value="1"/>
</dbReference>
<dbReference type="AlphaFoldDB" id="A0A8J8PCX8"/>
<keyword evidence="1" id="KW-1003">Cell membrane</keyword>
<evidence type="ECO:0000256" key="2">
    <source>
        <dbReference type="ARBA" id="ARBA00022516"/>
    </source>
</evidence>
<feature type="transmembrane region" description="Helical" evidence="12">
    <location>
        <begin position="15"/>
        <end position="48"/>
    </location>
</feature>
<keyword evidence="8 13" id="KW-0456">Lyase</keyword>
<protein>
    <submittedName>
        <fullName evidence="13">Phosphatidylserine decarboxylase</fullName>
        <ecNumber evidence="13">4.1.1.65</ecNumber>
    </submittedName>
</protein>
<evidence type="ECO:0000256" key="6">
    <source>
        <dbReference type="ARBA" id="ARBA00023145"/>
    </source>
</evidence>
<keyword evidence="10" id="KW-0670">Pyruvate</keyword>
<keyword evidence="4" id="KW-0443">Lipid metabolism</keyword>
<keyword evidence="7" id="KW-0594">Phospholipid biosynthesis</keyword>
<dbReference type="Pfam" id="PF02666">
    <property type="entry name" value="PS_Dcarbxylase"/>
    <property type="match status" value="1"/>
</dbReference>
<evidence type="ECO:0000256" key="10">
    <source>
        <dbReference type="ARBA" id="ARBA00023317"/>
    </source>
</evidence>
<organism evidence="13 14">
    <name type="scientific">Halonotius terrestris</name>
    <dbReference type="NCBI Taxonomy" id="2487750"/>
    <lineage>
        <taxon>Archaea</taxon>
        <taxon>Methanobacteriati</taxon>
        <taxon>Methanobacteriota</taxon>
        <taxon>Stenosarchaea group</taxon>
        <taxon>Halobacteria</taxon>
        <taxon>Halobacteriales</taxon>
        <taxon>Haloferacaceae</taxon>
        <taxon>Halonotius</taxon>
    </lineage>
</organism>
<evidence type="ECO:0000313" key="13">
    <source>
        <dbReference type="EMBL" id="TQQ82887.1"/>
    </source>
</evidence>
<evidence type="ECO:0000313" key="14">
    <source>
        <dbReference type="Proteomes" id="UP000705823"/>
    </source>
</evidence>